<name>A0A0E0PZA5_ORYRU</name>
<organism evidence="2 3">
    <name type="scientific">Oryza rufipogon</name>
    <name type="common">Brownbeard rice</name>
    <name type="synonym">Asian wild rice</name>
    <dbReference type="NCBI Taxonomy" id="4529"/>
    <lineage>
        <taxon>Eukaryota</taxon>
        <taxon>Viridiplantae</taxon>
        <taxon>Streptophyta</taxon>
        <taxon>Embryophyta</taxon>
        <taxon>Tracheophyta</taxon>
        <taxon>Spermatophyta</taxon>
        <taxon>Magnoliopsida</taxon>
        <taxon>Liliopsida</taxon>
        <taxon>Poales</taxon>
        <taxon>Poaceae</taxon>
        <taxon>BOP clade</taxon>
        <taxon>Oryzoideae</taxon>
        <taxon>Oryzeae</taxon>
        <taxon>Oryzinae</taxon>
        <taxon>Oryza</taxon>
    </lineage>
</organism>
<evidence type="ECO:0000313" key="3">
    <source>
        <dbReference type="Proteomes" id="UP000008022"/>
    </source>
</evidence>
<feature type="compositionally biased region" description="Pro residues" evidence="1">
    <location>
        <begin position="39"/>
        <end position="48"/>
    </location>
</feature>
<dbReference type="AlphaFoldDB" id="A0A0E0PZA5"/>
<evidence type="ECO:0000313" key="2">
    <source>
        <dbReference type="EnsemblPlants" id="ORUFI06G19900.1"/>
    </source>
</evidence>
<sequence>MHELAVVDPTGMRRRCRSQRLSRIPGRPPPRSRCHDRPPPPAGRSPPPLLPFLFPFTIGFASSRRVRFPLSPLPPPLSQATTATTIAGQS</sequence>
<reference evidence="2" key="2">
    <citation type="submission" date="2015-06" db="UniProtKB">
        <authorList>
            <consortium name="EnsemblPlants"/>
        </authorList>
    </citation>
    <scope>IDENTIFICATION</scope>
</reference>
<accession>A0A0E0PZA5</accession>
<feature type="region of interest" description="Disordered" evidence="1">
    <location>
        <begin position="1"/>
        <end position="48"/>
    </location>
</feature>
<protein>
    <submittedName>
        <fullName evidence="2">Uncharacterized protein</fullName>
    </submittedName>
</protein>
<dbReference type="EnsemblPlants" id="ORUFI06G19900.1">
    <property type="protein sequence ID" value="ORUFI06G19900.1"/>
    <property type="gene ID" value="ORUFI06G19900"/>
</dbReference>
<keyword evidence="3" id="KW-1185">Reference proteome</keyword>
<evidence type="ECO:0000256" key="1">
    <source>
        <dbReference type="SAM" id="MobiDB-lite"/>
    </source>
</evidence>
<reference evidence="3" key="1">
    <citation type="submission" date="2013-06" db="EMBL/GenBank/DDBJ databases">
        <authorList>
            <person name="Zhao Q."/>
        </authorList>
    </citation>
    <scope>NUCLEOTIDE SEQUENCE</scope>
    <source>
        <strain evidence="3">cv. W1943</strain>
    </source>
</reference>
<feature type="compositionally biased region" description="Polar residues" evidence="1">
    <location>
        <begin position="79"/>
        <end position="90"/>
    </location>
</feature>
<proteinExistence type="predicted"/>
<dbReference type="Gramene" id="ORUFI06G19900.1">
    <property type="protein sequence ID" value="ORUFI06G19900.1"/>
    <property type="gene ID" value="ORUFI06G19900"/>
</dbReference>
<dbReference type="Proteomes" id="UP000008022">
    <property type="component" value="Unassembled WGS sequence"/>
</dbReference>
<dbReference type="HOGENOM" id="CLU_2444727_0_0_1"/>
<feature type="region of interest" description="Disordered" evidence="1">
    <location>
        <begin position="70"/>
        <end position="90"/>
    </location>
</feature>